<proteinExistence type="predicted"/>
<keyword evidence="1" id="KW-0472">Membrane</keyword>
<dbReference type="Proteomes" id="UP000010077">
    <property type="component" value="Chromosome"/>
</dbReference>
<dbReference type="AlphaFoldDB" id="K7ZD33"/>
<evidence type="ECO:0000313" key="3">
    <source>
        <dbReference type="Proteomes" id="UP000010077"/>
    </source>
</evidence>
<accession>K7ZD33</accession>
<protein>
    <submittedName>
        <fullName evidence="2">Uncharacterized protein</fullName>
    </submittedName>
</protein>
<reference evidence="2 3" key="1">
    <citation type="journal article" date="2012" name="Proc. Natl. Acad. Sci. U.S.A.">
        <title>Genome streamlining and chemical defense in a coral reef symbiosis.</title>
        <authorList>
            <person name="Kwan J.C."/>
            <person name="Donia M.S."/>
            <person name="Han A.W."/>
            <person name="Hirose E."/>
            <person name="Haygood M.G."/>
            <person name="Schmidt E.W."/>
        </authorList>
    </citation>
    <scope>NUCLEOTIDE SEQUENCE [LARGE SCALE GENOMIC DNA]</scope>
    <source>
        <strain evidence="2 3">L2</strain>
    </source>
</reference>
<sequence length="48" mass="5976">MLLNFIHKEKLITNRTLFIAYFILNTYRFYISYCYFLILIIFLVSYLI</sequence>
<dbReference type="HOGENOM" id="CLU_3150669_0_0_5"/>
<dbReference type="KEGG" id="thal:A1OE_960"/>
<keyword evidence="1" id="KW-1133">Transmembrane helix</keyword>
<dbReference type="EMBL" id="CP003539">
    <property type="protein sequence ID" value="AFX99141.1"/>
    <property type="molecule type" value="Genomic_DNA"/>
</dbReference>
<dbReference type="STRING" id="1193729.A1OE_960"/>
<name>K7ZD33_9PROT</name>
<keyword evidence="3" id="KW-1185">Reference proteome</keyword>
<evidence type="ECO:0000313" key="2">
    <source>
        <dbReference type="EMBL" id="AFX99141.1"/>
    </source>
</evidence>
<organism evidence="2 3">
    <name type="scientific">Candidatus Endolissoclinum faulkneri L2</name>
    <dbReference type="NCBI Taxonomy" id="1193729"/>
    <lineage>
        <taxon>Bacteria</taxon>
        <taxon>Pseudomonadati</taxon>
        <taxon>Pseudomonadota</taxon>
        <taxon>Alphaproteobacteria</taxon>
        <taxon>Rhodospirillales</taxon>
        <taxon>Rhodospirillaceae</taxon>
        <taxon>Candidatus Endolissoclinum</taxon>
    </lineage>
</organism>
<feature type="transmembrane region" description="Helical" evidence="1">
    <location>
        <begin position="27"/>
        <end position="47"/>
    </location>
</feature>
<keyword evidence="1" id="KW-0812">Transmembrane</keyword>
<evidence type="ECO:0000256" key="1">
    <source>
        <dbReference type="SAM" id="Phobius"/>
    </source>
</evidence>
<gene>
    <name evidence="2" type="ORF">A1OE_960</name>
</gene>